<sequence length="191" mass="21716">MYRLAHLHFTLESDLDKSMAILMGPFDHVTKVELGGLFKDRRQSNFFHGVWRIPTSDIDRSGNFAAHMYRSTSLVLEVLKKRGDWRRLLQVFHQLRKQPPEDNLRWDTRACLLEEKLAWIWKPVCVRTTLKLSLADLGLRDNALSTDASGPSISTEAVLKRCSELMPQSPSKASSTVQRVNLPLQGALSTS</sequence>
<reference evidence="3 4" key="1">
    <citation type="submission" date="2018-11" db="EMBL/GenBank/DDBJ databases">
        <authorList>
            <consortium name="Pathogen Informatics"/>
        </authorList>
    </citation>
    <scope>NUCLEOTIDE SEQUENCE [LARGE SCALE GENOMIC DNA]</scope>
</reference>
<dbReference type="PANTHER" id="PTHR15502">
    <property type="entry name" value="CALCINEURIN-BINDING PROTEIN CABIN 1-RELATED"/>
    <property type="match status" value="1"/>
</dbReference>
<protein>
    <submittedName>
        <fullName evidence="3">Uncharacterized protein</fullName>
    </submittedName>
</protein>
<evidence type="ECO:0000256" key="2">
    <source>
        <dbReference type="ARBA" id="ARBA00023242"/>
    </source>
</evidence>
<keyword evidence="4" id="KW-1185">Reference proteome</keyword>
<dbReference type="InterPro" id="IPR033053">
    <property type="entry name" value="Hir3/CABIN1"/>
</dbReference>
<evidence type="ECO:0000256" key="1">
    <source>
        <dbReference type="ARBA" id="ARBA00004123"/>
    </source>
</evidence>
<dbReference type="GO" id="GO:0006325">
    <property type="term" value="P:chromatin organization"/>
    <property type="evidence" value="ECO:0007669"/>
    <property type="project" value="InterPro"/>
</dbReference>
<organism evidence="3 4">
    <name type="scientific">Dibothriocephalus latus</name>
    <name type="common">Fish tapeworm</name>
    <name type="synonym">Diphyllobothrium latum</name>
    <dbReference type="NCBI Taxonomy" id="60516"/>
    <lineage>
        <taxon>Eukaryota</taxon>
        <taxon>Metazoa</taxon>
        <taxon>Spiralia</taxon>
        <taxon>Lophotrochozoa</taxon>
        <taxon>Platyhelminthes</taxon>
        <taxon>Cestoda</taxon>
        <taxon>Eucestoda</taxon>
        <taxon>Diphyllobothriidea</taxon>
        <taxon>Diphyllobothriidae</taxon>
        <taxon>Dibothriocephalus</taxon>
    </lineage>
</organism>
<dbReference type="Proteomes" id="UP000281553">
    <property type="component" value="Unassembled WGS sequence"/>
</dbReference>
<dbReference type="OrthoDB" id="77564at2759"/>
<keyword evidence="2" id="KW-0539">Nucleus</keyword>
<dbReference type="GO" id="GO:0005634">
    <property type="term" value="C:nucleus"/>
    <property type="evidence" value="ECO:0007669"/>
    <property type="project" value="UniProtKB-SubCell"/>
</dbReference>
<proteinExistence type="predicted"/>
<dbReference type="GO" id="GO:0031491">
    <property type="term" value="F:nucleosome binding"/>
    <property type="evidence" value="ECO:0007669"/>
    <property type="project" value="TreeGrafter"/>
</dbReference>
<evidence type="ECO:0000313" key="3">
    <source>
        <dbReference type="EMBL" id="VDN14121.1"/>
    </source>
</evidence>
<name>A0A3P7M7S4_DIBLA</name>
<accession>A0A3P7M7S4</accession>
<dbReference type="PANTHER" id="PTHR15502:SF7">
    <property type="entry name" value="CALCINEURIN-BINDING PROTEIN CABIN-1"/>
    <property type="match status" value="1"/>
</dbReference>
<evidence type="ECO:0000313" key="4">
    <source>
        <dbReference type="Proteomes" id="UP000281553"/>
    </source>
</evidence>
<gene>
    <name evidence="3" type="ORF">DILT_LOCUS9952</name>
</gene>
<dbReference type="EMBL" id="UYRU01058321">
    <property type="protein sequence ID" value="VDN14121.1"/>
    <property type="molecule type" value="Genomic_DNA"/>
</dbReference>
<dbReference type="AlphaFoldDB" id="A0A3P7M7S4"/>
<comment type="subcellular location">
    <subcellularLocation>
        <location evidence="1">Nucleus</location>
    </subcellularLocation>
</comment>